<accession>A0ABT1H6H2</accession>
<evidence type="ECO:0000313" key="9">
    <source>
        <dbReference type="Proteomes" id="UP001205740"/>
    </source>
</evidence>
<dbReference type="SUPFAM" id="SSF56645">
    <property type="entry name" value="Acyl-CoA dehydrogenase NM domain-like"/>
    <property type="match status" value="1"/>
</dbReference>
<evidence type="ECO:0000259" key="6">
    <source>
        <dbReference type="Pfam" id="PF00441"/>
    </source>
</evidence>
<keyword evidence="4" id="KW-0274">FAD</keyword>
<evidence type="ECO:0000256" key="3">
    <source>
        <dbReference type="ARBA" id="ARBA00022630"/>
    </source>
</evidence>
<dbReference type="InterPro" id="IPR036250">
    <property type="entry name" value="AcylCo_DH-like_C"/>
</dbReference>
<evidence type="ECO:0008006" key="10">
    <source>
        <dbReference type="Google" id="ProtNLM"/>
    </source>
</evidence>
<organism evidence="8 9">
    <name type="scientific">Williamsia serinedens</name>
    <dbReference type="NCBI Taxonomy" id="391736"/>
    <lineage>
        <taxon>Bacteria</taxon>
        <taxon>Bacillati</taxon>
        <taxon>Actinomycetota</taxon>
        <taxon>Actinomycetes</taxon>
        <taxon>Mycobacteriales</taxon>
        <taxon>Nocardiaceae</taxon>
        <taxon>Williamsia</taxon>
    </lineage>
</organism>
<name>A0ABT1H6H2_9NOCA</name>
<protein>
    <recommendedName>
        <fullName evidence="10">Acyl-CoA dehydrogenase</fullName>
    </recommendedName>
</protein>
<dbReference type="RefSeq" id="WP_253656400.1">
    <property type="nucleotide sequence ID" value="NZ_BAAAOE010000006.1"/>
</dbReference>
<comment type="cofactor">
    <cofactor evidence="1">
        <name>FAD</name>
        <dbReference type="ChEBI" id="CHEBI:57692"/>
    </cofactor>
</comment>
<dbReference type="InterPro" id="IPR009075">
    <property type="entry name" value="AcylCo_DH/oxidase_C"/>
</dbReference>
<dbReference type="Pfam" id="PF00441">
    <property type="entry name" value="Acyl-CoA_dh_1"/>
    <property type="match status" value="1"/>
</dbReference>
<evidence type="ECO:0000259" key="7">
    <source>
        <dbReference type="Pfam" id="PF02771"/>
    </source>
</evidence>
<gene>
    <name evidence="8" type="ORF">LX12_004037</name>
</gene>
<dbReference type="PANTHER" id="PTHR43884:SF20">
    <property type="entry name" value="ACYL-COA DEHYDROGENASE FADE28"/>
    <property type="match status" value="1"/>
</dbReference>
<dbReference type="SUPFAM" id="SSF47203">
    <property type="entry name" value="Acyl-CoA dehydrogenase C-terminal domain-like"/>
    <property type="match status" value="1"/>
</dbReference>
<dbReference type="InterPro" id="IPR037069">
    <property type="entry name" value="AcylCoA_DH/ox_N_sf"/>
</dbReference>
<keyword evidence="3" id="KW-0285">Flavoprotein</keyword>
<feature type="domain" description="Acyl-CoA dehydrogenase/oxidase N-terminal" evidence="7">
    <location>
        <begin position="8"/>
        <end position="101"/>
    </location>
</feature>
<dbReference type="EMBL" id="JAMTCG010000008">
    <property type="protein sequence ID" value="MCP2162825.1"/>
    <property type="molecule type" value="Genomic_DNA"/>
</dbReference>
<dbReference type="PANTHER" id="PTHR43884">
    <property type="entry name" value="ACYL-COA DEHYDROGENASE"/>
    <property type="match status" value="1"/>
</dbReference>
<feature type="domain" description="Acyl-CoA dehydrogenase/oxidase C-terminal" evidence="6">
    <location>
        <begin position="184"/>
        <end position="326"/>
    </location>
</feature>
<proteinExistence type="inferred from homology"/>
<keyword evidence="9" id="KW-1185">Reference proteome</keyword>
<reference evidence="8 9" key="1">
    <citation type="submission" date="2022-06" db="EMBL/GenBank/DDBJ databases">
        <title>Genomic Encyclopedia of Archaeal and Bacterial Type Strains, Phase II (KMG-II): from individual species to whole genera.</title>
        <authorList>
            <person name="Goeker M."/>
        </authorList>
    </citation>
    <scope>NUCLEOTIDE SEQUENCE [LARGE SCALE GENOMIC DNA]</scope>
    <source>
        <strain evidence="8 9">DSM 45037</strain>
    </source>
</reference>
<evidence type="ECO:0000256" key="5">
    <source>
        <dbReference type="ARBA" id="ARBA00023002"/>
    </source>
</evidence>
<dbReference type="Proteomes" id="UP001205740">
    <property type="component" value="Unassembled WGS sequence"/>
</dbReference>
<evidence type="ECO:0000256" key="1">
    <source>
        <dbReference type="ARBA" id="ARBA00001974"/>
    </source>
</evidence>
<evidence type="ECO:0000313" key="8">
    <source>
        <dbReference type="EMBL" id="MCP2162825.1"/>
    </source>
</evidence>
<comment type="caution">
    <text evidence="8">The sequence shown here is derived from an EMBL/GenBank/DDBJ whole genome shotgun (WGS) entry which is preliminary data.</text>
</comment>
<dbReference type="Gene3D" id="1.10.540.10">
    <property type="entry name" value="Acyl-CoA dehydrogenase/oxidase, N-terminal domain"/>
    <property type="match status" value="1"/>
</dbReference>
<dbReference type="InterPro" id="IPR009100">
    <property type="entry name" value="AcylCoA_DH/oxidase_NM_dom_sf"/>
</dbReference>
<dbReference type="Gene3D" id="1.20.140.10">
    <property type="entry name" value="Butyryl-CoA Dehydrogenase, subunit A, domain 3"/>
    <property type="match status" value="1"/>
</dbReference>
<evidence type="ECO:0000256" key="4">
    <source>
        <dbReference type="ARBA" id="ARBA00022827"/>
    </source>
</evidence>
<evidence type="ECO:0000256" key="2">
    <source>
        <dbReference type="ARBA" id="ARBA00009347"/>
    </source>
</evidence>
<dbReference type="InterPro" id="IPR013786">
    <property type="entry name" value="AcylCoA_DH/ox_N"/>
</dbReference>
<sequence length="328" mass="34278">MRFLLETEHADLASSIDAMLSRADVPKIVRALVDGDAQPTADLWSRLADTGVTALLADEEFGGMGAGAVEMVVAVEQLGRHCVPGPVAESTAVVPWLLSATGRRDLLEPLFAGQPATIAHDLLARRAADTASCSTVLAIRGSRLSTATVRDTHRSVDPTRTVSDVEPDETVADDVDARRAGDLGALATSAQLLGLASGMLALATDHARSRTQFGRPVGSFQAVKHHLADVAIAVEMARPLVHGAALAVDAEGATDTVPTDVTRDVSAAAVACGRAADLAARTGLQTLGAIGYTREHDLSLYLTKTRALLTAWGTPALHRRRVLEAIAP</sequence>
<comment type="similarity">
    <text evidence="2">Belongs to the acyl-CoA dehydrogenase family.</text>
</comment>
<dbReference type="Pfam" id="PF02771">
    <property type="entry name" value="Acyl-CoA_dh_N"/>
    <property type="match status" value="1"/>
</dbReference>
<keyword evidence="5" id="KW-0560">Oxidoreductase</keyword>